<feature type="binding site" evidence="8">
    <location>
        <position position="61"/>
    </location>
    <ligand>
        <name>beta-alanine</name>
        <dbReference type="ChEBI" id="CHEBI:57966"/>
    </ligand>
</feature>
<dbReference type="HAMAP" id="MF_00158">
    <property type="entry name" value="PanC"/>
    <property type="match status" value="1"/>
</dbReference>
<dbReference type="Gene3D" id="3.30.1300.10">
    <property type="entry name" value="Pantoate-beta-alanine ligase, C-terminal domain"/>
    <property type="match status" value="1"/>
</dbReference>
<evidence type="ECO:0000256" key="7">
    <source>
        <dbReference type="ARBA" id="ARBA00048258"/>
    </source>
</evidence>
<dbReference type="AlphaFoldDB" id="A0A2S0VS58"/>
<dbReference type="InterPro" id="IPR004821">
    <property type="entry name" value="Cyt_trans-like"/>
</dbReference>
<feature type="binding site" evidence="8">
    <location>
        <position position="61"/>
    </location>
    <ligand>
        <name>(R)-pantoate</name>
        <dbReference type="ChEBI" id="CHEBI:15980"/>
    </ligand>
</feature>
<dbReference type="UniPathway" id="UPA00028">
    <property type="reaction ID" value="UER00005"/>
</dbReference>
<evidence type="ECO:0000256" key="4">
    <source>
        <dbReference type="ARBA" id="ARBA00022655"/>
    </source>
</evidence>
<dbReference type="NCBIfam" id="TIGR00018">
    <property type="entry name" value="panC"/>
    <property type="match status" value="1"/>
</dbReference>
<comment type="miscellaneous">
    <text evidence="8">The reaction proceeds by a bi uni uni bi ping pong mechanism.</text>
</comment>
<feature type="binding site" evidence="8">
    <location>
        <begin position="186"/>
        <end position="189"/>
    </location>
    <ligand>
        <name>ATP</name>
        <dbReference type="ChEBI" id="CHEBI:30616"/>
    </ligand>
</feature>
<dbReference type="EC" id="6.3.2.1" evidence="8"/>
<dbReference type="SUPFAM" id="SSF52374">
    <property type="entry name" value="Nucleotidylyl transferase"/>
    <property type="match status" value="1"/>
</dbReference>
<proteinExistence type="inferred from homology"/>
<dbReference type="KEGG" id="cate:C2869_11605"/>
<dbReference type="FunFam" id="3.30.1300.10:FF:000001">
    <property type="entry name" value="Pantothenate synthetase"/>
    <property type="match status" value="1"/>
</dbReference>
<evidence type="ECO:0000256" key="1">
    <source>
        <dbReference type="ARBA" id="ARBA00004990"/>
    </source>
</evidence>
<sequence length="282" mass="32116">MQTVSDIKQLRNQVANWRQQGLKIAFVPTMGNLHNGHLSLVDNAFMRADIVIVSIFVNPMQFGQNEDLDAYPRTMEADSQALAERGVNLLYAPTVKDIYPRPLAEQTYVEVPELGNIICGKSRNSHFRGVTTIVNKLFNIVQPDVACFGEKDFQQLFLIKRMVEDLSMPIEVVGVPTVREESGLAMSSRNGYLSDEEKQQATALYKSLKYARDYIKQGHRDFRHIKQAMQTNIEQSQMRLDYVEFRDANTLLEANHNTTSFVVLVAAYLSSARLIDNIYFDI</sequence>
<dbReference type="PANTHER" id="PTHR21299:SF1">
    <property type="entry name" value="PANTOATE--BETA-ALANINE LIGASE"/>
    <property type="match status" value="1"/>
</dbReference>
<dbReference type="Pfam" id="PF02569">
    <property type="entry name" value="Pantoate_ligase"/>
    <property type="match status" value="1"/>
</dbReference>
<protein>
    <recommendedName>
        <fullName evidence="8">Pantothenate synthetase</fullName>
        <shortName evidence="8">PS</shortName>
        <ecNumber evidence="8">6.3.2.1</ecNumber>
    </recommendedName>
    <alternativeName>
        <fullName evidence="8">Pantoate--beta-alanine ligase</fullName>
    </alternativeName>
    <alternativeName>
        <fullName evidence="8">Pantoate-activating enzyme</fullName>
    </alternativeName>
</protein>
<feature type="binding site" evidence="8">
    <location>
        <position position="178"/>
    </location>
    <ligand>
        <name>ATP</name>
        <dbReference type="ChEBI" id="CHEBI:30616"/>
    </ligand>
</feature>
<comment type="subunit">
    <text evidence="8">Homodimer.</text>
</comment>
<dbReference type="InterPro" id="IPR003721">
    <property type="entry name" value="Pantoate_ligase"/>
</dbReference>
<keyword evidence="5 8" id="KW-0547">Nucleotide-binding</keyword>
<dbReference type="GO" id="GO:0015940">
    <property type="term" value="P:pantothenate biosynthetic process"/>
    <property type="evidence" value="ECO:0007669"/>
    <property type="project" value="UniProtKB-UniRule"/>
</dbReference>
<comment type="subcellular location">
    <subcellularLocation>
        <location evidence="8">Cytoplasm</location>
    </subcellularLocation>
</comment>
<dbReference type="GO" id="GO:0004592">
    <property type="term" value="F:pantoate-beta-alanine ligase activity"/>
    <property type="evidence" value="ECO:0007669"/>
    <property type="project" value="UniProtKB-UniRule"/>
</dbReference>
<dbReference type="Gene3D" id="3.40.50.620">
    <property type="entry name" value="HUPs"/>
    <property type="match status" value="1"/>
</dbReference>
<comment type="catalytic activity">
    <reaction evidence="7 8">
        <text>(R)-pantoate + beta-alanine + ATP = (R)-pantothenate + AMP + diphosphate + H(+)</text>
        <dbReference type="Rhea" id="RHEA:10912"/>
        <dbReference type="ChEBI" id="CHEBI:15378"/>
        <dbReference type="ChEBI" id="CHEBI:15980"/>
        <dbReference type="ChEBI" id="CHEBI:29032"/>
        <dbReference type="ChEBI" id="CHEBI:30616"/>
        <dbReference type="ChEBI" id="CHEBI:33019"/>
        <dbReference type="ChEBI" id="CHEBI:57966"/>
        <dbReference type="ChEBI" id="CHEBI:456215"/>
        <dbReference type="EC" id="6.3.2.1"/>
    </reaction>
</comment>
<gene>
    <name evidence="8" type="primary">panC</name>
    <name evidence="9" type="ORF">C2869_11605</name>
</gene>
<evidence type="ECO:0000256" key="6">
    <source>
        <dbReference type="ARBA" id="ARBA00022840"/>
    </source>
</evidence>
<feature type="binding site" evidence="8">
    <location>
        <begin position="30"/>
        <end position="37"/>
    </location>
    <ligand>
        <name>ATP</name>
        <dbReference type="ChEBI" id="CHEBI:30616"/>
    </ligand>
</feature>
<dbReference type="InterPro" id="IPR042176">
    <property type="entry name" value="Pantoate_ligase_C"/>
</dbReference>
<keyword evidence="6 8" id="KW-0067">ATP-binding</keyword>
<dbReference type="GO" id="GO:0005829">
    <property type="term" value="C:cytosol"/>
    <property type="evidence" value="ECO:0007669"/>
    <property type="project" value="TreeGrafter"/>
</dbReference>
<dbReference type="OrthoDB" id="9773087at2"/>
<dbReference type="GO" id="GO:0005524">
    <property type="term" value="F:ATP binding"/>
    <property type="evidence" value="ECO:0007669"/>
    <property type="project" value="UniProtKB-KW"/>
</dbReference>
<evidence type="ECO:0000256" key="3">
    <source>
        <dbReference type="ARBA" id="ARBA00022598"/>
    </source>
</evidence>
<dbReference type="CDD" id="cd00560">
    <property type="entry name" value="PanC"/>
    <property type="match status" value="1"/>
</dbReference>
<keyword evidence="3 8" id="KW-0436">Ligase</keyword>
<comment type="pathway">
    <text evidence="1 8">Cofactor biosynthesis; (R)-pantothenate biosynthesis; (R)-pantothenate from (R)-pantoate and beta-alanine: step 1/1.</text>
</comment>
<dbReference type="PANTHER" id="PTHR21299">
    <property type="entry name" value="CYTIDYLATE KINASE/PANTOATE-BETA-ALANINE LIGASE"/>
    <property type="match status" value="1"/>
</dbReference>
<feature type="binding site" evidence="8">
    <location>
        <begin position="149"/>
        <end position="152"/>
    </location>
    <ligand>
        <name>ATP</name>
        <dbReference type="ChEBI" id="CHEBI:30616"/>
    </ligand>
</feature>
<evidence type="ECO:0000256" key="2">
    <source>
        <dbReference type="ARBA" id="ARBA00009256"/>
    </source>
</evidence>
<comment type="similarity">
    <text evidence="2 8">Belongs to the pantothenate synthetase family.</text>
</comment>
<dbReference type="FunFam" id="3.40.50.620:FF:000013">
    <property type="entry name" value="Pantothenate synthetase"/>
    <property type="match status" value="1"/>
</dbReference>
<comment type="function">
    <text evidence="8">Catalyzes the condensation of pantoate with beta-alanine in an ATP-dependent reaction via a pantoyl-adenylate intermediate.</text>
</comment>
<dbReference type="EMBL" id="CP026604">
    <property type="protein sequence ID" value="AWB67039.1"/>
    <property type="molecule type" value="Genomic_DNA"/>
</dbReference>
<feature type="binding site" evidence="8">
    <location>
        <position position="155"/>
    </location>
    <ligand>
        <name>(R)-pantoate</name>
        <dbReference type="ChEBI" id="CHEBI:15980"/>
    </ligand>
</feature>
<reference evidence="9 10" key="1">
    <citation type="submission" date="2018-01" db="EMBL/GenBank/DDBJ databases">
        <title>Genome sequence of a Cantenovulum-like bacteria.</title>
        <authorList>
            <person name="Tan W.R."/>
            <person name="Lau N.-S."/>
            <person name="Go F."/>
            <person name="Amirul A.-A.A."/>
        </authorList>
    </citation>
    <scope>NUCLEOTIDE SEQUENCE [LARGE SCALE GENOMIC DNA]</scope>
    <source>
        <strain evidence="9 10">CCB-QB4</strain>
    </source>
</reference>
<evidence type="ECO:0000313" key="10">
    <source>
        <dbReference type="Proteomes" id="UP000244441"/>
    </source>
</evidence>
<accession>A0A2S0VS58</accession>
<evidence type="ECO:0000256" key="8">
    <source>
        <dbReference type="HAMAP-Rule" id="MF_00158"/>
    </source>
</evidence>
<dbReference type="Proteomes" id="UP000244441">
    <property type="component" value="Chromosome"/>
</dbReference>
<keyword evidence="8" id="KW-0963">Cytoplasm</keyword>
<evidence type="ECO:0000256" key="5">
    <source>
        <dbReference type="ARBA" id="ARBA00022741"/>
    </source>
</evidence>
<dbReference type="NCBIfam" id="TIGR00125">
    <property type="entry name" value="cyt_tran_rel"/>
    <property type="match status" value="1"/>
</dbReference>
<evidence type="ECO:0000313" key="9">
    <source>
        <dbReference type="EMBL" id="AWB67039.1"/>
    </source>
</evidence>
<keyword evidence="4 8" id="KW-0566">Pantothenate biosynthesis</keyword>
<keyword evidence="10" id="KW-1185">Reference proteome</keyword>
<dbReference type="InterPro" id="IPR014729">
    <property type="entry name" value="Rossmann-like_a/b/a_fold"/>
</dbReference>
<name>A0A2S0VS58_9ALTE</name>
<organism evidence="9 10">
    <name type="scientific">Saccharobesus litoralis</name>
    <dbReference type="NCBI Taxonomy" id="2172099"/>
    <lineage>
        <taxon>Bacteria</taxon>
        <taxon>Pseudomonadati</taxon>
        <taxon>Pseudomonadota</taxon>
        <taxon>Gammaproteobacteria</taxon>
        <taxon>Alteromonadales</taxon>
        <taxon>Alteromonadaceae</taxon>
        <taxon>Saccharobesus</taxon>
    </lineage>
</organism>
<feature type="active site" description="Proton donor" evidence="8">
    <location>
        <position position="37"/>
    </location>
</feature>
<dbReference type="RefSeq" id="WP_108603088.1">
    <property type="nucleotide sequence ID" value="NZ_CP026604.1"/>
</dbReference>